<dbReference type="PANTHER" id="PTHR40691:SF3">
    <property type="entry name" value="(NA+)-NQR MATURATION NQRM"/>
    <property type="match status" value="1"/>
</dbReference>
<accession>A0A363UQM8</accession>
<protein>
    <submittedName>
        <fullName evidence="1">DUF539 domain-containing protein</fullName>
    </submittedName>
</protein>
<evidence type="ECO:0000313" key="1">
    <source>
        <dbReference type="EMBL" id="PWN57817.1"/>
    </source>
</evidence>
<dbReference type="OrthoDB" id="5296227at2"/>
<dbReference type="AlphaFoldDB" id="A0A363UQM8"/>
<dbReference type="EMBL" id="QEQK01000001">
    <property type="protein sequence ID" value="PWN57817.1"/>
    <property type="molecule type" value="Genomic_DNA"/>
</dbReference>
<sequence>MAMFIVTFVIMSAVVAAMSVGVMAKRDPIKGSCGGLNKIDGIDCACKTKCEAEFSAPAHDASRAYRA</sequence>
<dbReference type="Pfam" id="PF04400">
    <property type="entry name" value="NqrM"/>
    <property type="match status" value="1"/>
</dbReference>
<dbReference type="PANTHER" id="PTHR40691">
    <property type="entry name" value="(NA+)-NQR MATURATION NQRM"/>
    <property type="match status" value="1"/>
</dbReference>
<keyword evidence="2" id="KW-1185">Reference proteome</keyword>
<organism evidence="1 2">
    <name type="scientific">Abyssibacter profundi</name>
    <dbReference type="NCBI Taxonomy" id="2182787"/>
    <lineage>
        <taxon>Bacteria</taxon>
        <taxon>Pseudomonadati</taxon>
        <taxon>Pseudomonadota</taxon>
        <taxon>Gammaproteobacteria</taxon>
        <taxon>Chromatiales</taxon>
        <taxon>Oceanococcaceae</taxon>
        <taxon>Abyssibacter</taxon>
    </lineage>
</organism>
<reference evidence="1 2" key="1">
    <citation type="submission" date="2018-05" db="EMBL/GenBank/DDBJ databases">
        <title>Abyssibacter profundi OUC007T gen. nov., sp. nov, a marine bacterium isolated from seawater of the Mariana Trench.</title>
        <authorList>
            <person name="Zhou S."/>
        </authorList>
    </citation>
    <scope>NUCLEOTIDE SEQUENCE [LARGE SCALE GENOMIC DNA]</scope>
    <source>
        <strain evidence="1 2">OUC007</strain>
    </source>
</reference>
<evidence type="ECO:0000313" key="2">
    <source>
        <dbReference type="Proteomes" id="UP000251800"/>
    </source>
</evidence>
<name>A0A363UQM8_9GAMM</name>
<gene>
    <name evidence="1" type="ORF">DEH80_01375</name>
</gene>
<comment type="caution">
    <text evidence="1">The sequence shown here is derived from an EMBL/GenBank/DDBJ whole genome shotgun (WGS) entry which is preliminary data.</text>
</comment>
<dbReference type="RefSeq" id="WP_109718674.1">
    <property type="nucleotide sequence ID" value="NZ_QEQK01000001.1"/>
</dbReference>
<proteinExistence type="predicted"/>
<dbReference type="Proteomes" id="UP000251800">
    <property type="component" value="Unassembled WGS sequence"/>
</dbReference>
<dbReference type="InterPro" id="IPR007495">
    <property type="entry name" value="NqrM"/>
</dbReference>